<gene>
    <name evidence="1" type="ORF">PVAP13_3NG143400</name>
</gene>
<evidence type="ECO:0000313" key="1">
    <source>
        <dbReference type="EMBL" id="KAG2619915.1"/>
    </source>
</evidence>
<evidence type="ECO:0000313" key="2">
    <source>
        <dbReference type="Proteomes" id="UP000823388"/>
    </source>
</evidence>
<dbReference type="EMBL" id="CM029042">
    <property type="protein sequence ID" value="KAG2619915.1"/>
    <property type="molecule type" value="Genomic_DNA"/>
</dbReference>
<reference evidence="1" key="1">
    <citation type="submission" date="2020-05" db="EMBL/GenBank/DDBJ databases">
        <title>WGS assembly of Panicum virgatum.</title>
        <authorList>
            <person name="Lovell J.T."/>
            <person name="Jenkins J."/>
            <person name="Shu S."/>
            <person name="Juenger T.E."/>
            <person name="Schmutz J."/>
        </authorList>
    </citation>
    <scope>NUCLEOTIDE SEQUENCE</scope>
    <source>
        <strain evidence="1">AP13</strain>
    </source>
</reference>
<accession>A0A8T0UD89</accession>
<organism evidence="1 2">
    <name type="scientific">Panicum virgatum</name>
    <name type="common">Blackwell switchgrass</name>
    <dbReference type="NCBI Taxonomy" id="38727"/>
    <lineage>
        <taxon>Eukaryota</taxon>
        <taxon>Viridiplantae</taxon>
        <taxon>Streptophyta</taxon>
        <taxon>Embryophyta</taxon>
        <taxon>Tracheophyta</taxon>
        <taxon>Spermatophyta</taxon>
        <taxon>Magnoliopsida</taxon>
        <taxon>Liliopsida</taxon>
        <taxon>Poales</taxon>
        <taxon>Poaceae</taxon>
        <taxon>PACMAD clade</taxon>
        <taxon>Panicoideae</taxon>
        <taxon>Panicodae</taxon>
        <taxon>Paniceae</taxon>
        <taxon>Panicinae</taxon>
        <taxon>Panicum</taxon>
        <taxon>Panicum sect. Hiantes</taxon>
    </lineage>
</organism>
<keyword evidence="2" id="KW-1185">Reference proteome</keyword>
<dbReference type="AlphaFoldDB" id="A0A8T0UD89"/>
<name>A0A8T0UD89_PANVG</name>
<dbReference type="Proteomes" id="UP000823388">
    <property type="component" value="Chromosome 3N"/>
</dbReference>
<sequence>MTAFFAMKILEYCDGEGHGCLKTNINLARSAGMRDEMLHYRRASLV</sequence>
<comment type="caution">
    <text evidence="1">The sequence shown here is derived from an EMBL/GenBank/DDBJ whole genome shotgun (WGS) entry which is preliminary data.</text>
</comment>
<proteinExistence type="predicted"/>
<protein>
    <submittedName>
        <fullName evidence="1">Uncharacterized protein</fullName>
    </submittedName>
</protein>